<evidence type="ECO:0000256" key="1">
    <source>
        <dbReference type="SAM" id="MobiDB-lite"/>
    </source>
</evidence>
<proteinExistence type="predicted"/>
<dbReference type="RefSeq" id="XP_018474862.2">
    <property type="nucleotide sequence ID" value="XM_018619360.2"/>
</dbReference>
<reference evidence="2" key="1">
    <citation type="journal article" date="2019" name="Database">
        <title>The radish genome database (RadishGD): an integrated information resource for radish genomics.</title>
        <authorList>
            <person name="Yu H.J."/>
            <person name="Baek S."/>
            <person name="Lee Y.J."/>
            <person name="Cho A."/>
            <person name="Mun J.H."/>
        </authorList>
    </citation>
    <scope>NUCLEOTIDE SEQUENCE [LARGE SCALE GENOMIC DNA]</scope>
    <source>
        <strain evidence="2">cv. WK10039</strain>
    </source>
</reference>
<evidence type="ECO:0000313" key="3">
    <source>
        <dbReference type="RefSeq" id="XP_018474862.2"/>
    </source>
</evidence>
<name>A0A6J0MQY1_RAPSA</name>
<dbReference type="GeneID" id="108846136"/>
<gene>
    <name evidence="3" type="primary">LOC108846136</name>
</gene>
<protein>
    <submittedName>
        <fullName evidence="3">Chaperone protein dnaJ C76, chloroplastic-like</fullName>
    </submittedName>
</protein>
<dbReference type="PANTHER" id="PTHR45295:SF1">
    <property type="entry name" value="CHAPERONE PROTEIN DNAJ C76, CHLOROPLASTIC"/>
    <property type="match status" value="1"/>
</dbReference>
<dbReference type="KEGG" id="rsz:108846136"/>
<feature type="compositionally biased region" description="Polar residues" evidence="1">
    <location>
        <begin position="175"/>
        <end position="196"/>
    </location>
</feature>
<evidence type="ECO:0000313" key="2">
    <source>
        <dbReference type="Proteomes" id="UP000504610"/>
    </source>
</evidence>
<feature type="region of interest" description="Disordered" evidence="1">
    <location>
        <begin position="143"/>
        <end position="162"/>
    </location>
</feature>
<sequence length="294" mass="32694">SRFSSLHLYRRIWSSLHLQPLSSSLSISNASQARSPPLDPLSIKLRLVSHTISRALSLDLKTQALSALRLLHSIFVCVSSSPQERAHRRVSAVEEIRSISNWLYWRSSPYSKPLSPDSNMSLTFTKRKKAAEPNIRKLQDAVAAMKQAEQSGETKERRGPASMVGEDYWIPSNLALPSSGNTSTETTSAPQVTHKNTPSEDKATSSSRREYTRQNFKIQKFPIGTATVAVFLVQFQASYRAPELSDHIGGSLALSIVNSPWQQILLAGVTWYFIGAMLLQLVEAIQSKQEDKEA</sequence>
<dbReference type="Proteomes" id="UP000504610">
    <property type="component" value="Chromosome 1"/>
</dbReference>
<organism evidence="2 3">
    <name type="scientific">Raphanus sativus</name>
    <name type="common">Radish</name>
    <name type="synonym">Raphanus raphanistrum var. sativus</name>
    <dbReference type="NCBI Taxonomy" id="3726"/>
    <lineage>
        <taxon>Eukaryota</taxon>
        <taxon>Viridiplantae</taxon>
        <taxon>Streptophyta</taxon>
        <taxon>Embryophyta</taxon>
        <taxon>Tracheophyta</taxon>
        <taxon>Spermatophyta</taxon>
        <taxon>Magnoliopsida</taxon>
        <taxon>eudicotyledons</taxon>
        <taxon>Gunneridae</taxon>
        <taxon>Pentapetalae</taxon>
        <taxon>rosids</taxon>
        <taxon>malvids</taxon>
        <taxon>Brassicales</taxon>
        <taxon>Brassicaceae</taxon>
        <taxon>Brassiceae</taxon>
        <taxon>Raphanus</taxon>
    </lineage>
</organism>
<reference evidence="3" key="2">
    <citation type="submission" date="2025-08" db="UniProtKB">
        <authorList>
            <consortium name="RefSeq"/>
        </authorList>
    </citation>
    <scope>IDENTIFICATION</scope>
    <source>
        <tissue evidence="3">Leaf</tissue>
    </source>
</reference>
<dbReference type="OrthoDB" id="376357at2759"/>
<keyword evidence="2" id="KW-1185">Reference proteome</keyword>
<feature type="non-terminal residue" evidence="3">
    <location>
        <position position="1"/>
    </location>
</feature>
<accession>A0A6J0MQY1</accession>
<feature type="region of interest" description="Disordered" evidence="1">
    <location>
        <begin position="175"/>
        <end position="209"/>
    </location>
</feature>
<dbReference type="PANTHER" id="PTHR45295">
    <property type="entry name" value="CHAPERONE PROTEIN DNAJ C76, CHLOROPLASTIC"/>
    <property type="match status" value="1"/>
</dbReference>
<dbReference type="AlphaFoldDB" id="A0A6J0MQY1"/>
<feature type="compositionally biased region" description="Basic and acidic residues" evidence="1">
    <location>
        <begin position="197"/>
        <end position="209"/>
    </location>
</feature>